<keyword evidence="1" id="KW-1133">Transmembrane helix</keyword>
<dbReference type="STRING" id="6239.F47C12.3.1"/>
<name>Q20530_CAEEL</name>
<feature type="transmembrane region" description="Helical" evidence="1">
    <location>
        <begin position="200"/>
        <end position="223"/>
    </location>
</feature>
<keyword evidence="1" id="KW-0812">Transmembrane</keyword>
<dbReference type="HOGENOM" id="CLU_042960_1_1_1"/>
<dbReference type="OrthoDB" id="5800592at2759"/>
<dbReference type="FunCoup" id="Q20530">
    <property type="interactions" value="226"/>
</dbReference>
<dbReference type="AGR" id="WB:WBGene00005433"/>
<dbReference type="RefSeq" id="NP_500453.1">
    <property type="nucleotide sequence ID" value="NM_068052.1"/>
</dbReference>
<protein>
    <submittedName>
        <fullName evidence="2">Serpentine Receptor, class H</fullName>
    </submittedName>
</protein>
<feature type="transmembrane region" description="Helical" evidence="1">
    <location>
        <begin position="67"/>
        <end position="92"/>
    </location>
</feature>
<accession>Q20530</accession>
<dbReference type="WormBase" id="F47C12.3">
    <property type="protein sequence ID" value="CE17836"/>
    <property type="gene ID" value="WBGene00005433"/>
    <property type="gene designation" value="srh-223"/>
</dbReference>
<keyword evidence="2" id="KW-0675">Receptor</keyword>
<feature type="transmembrane region" description="Helical" evidence="1">
    <location>
        <begin position="21"/>
        <end position="46"/>
    </location>
</feature>
<dbReference type="PANTHER" id="PTHR22941:SF131">
    <property type="entry name" value="SERPENTINE RECEPTOR, CLASS H"/>
    <property type="match status" value="1"/>
</dbReference>
<keyword evidence="3" id="KW-1185">Reference proteome</keyword>
<dbReference type="EMBL" id="BX284604">
    <property type="protein sequence ID" value="CCD71378.1"/>
    <property type="molecule type" value="Genomic_DNA"/>
</dbReference>
<evidence type="ECO:0000313" key="3">
    <source>
        <dbReference type="Proteomes" id="UP000001940"/>
    </source>
</evidence>
<gene>
    <name evidence="2 4" type="primary">srh-223</name>
    <name evidence="2" type="ORF">CELE_F47C12.3</name>
    <name evidence="4" type="ORF">F47C12.3</name>
</gene>
<dbReference type="AlphaFoldDB" id="Q20530"/>
<dbReference type="Proteomes" id="UP000001940">
    <property type="component" value="Chromosome IV"/>
</dbReference>
<feature type="transmembrane region" description="Helical" evidence="1">
    <location>
        <begin position="136"/>
        <end position="157"/>
    </location>
</feature>
<dbReference type="KEGG" id="cel:CELE_F47C12.3"/>
<dbReference type="Pfam" id="PF10318">
    <property type="entry name" value="7TM_GPCR_Srh"/>
    <property type="match status" value="1"/>
</dbReference>
<dbReference type="PhylomeDB" id="Q20530"/>
<dbReference type="PaxDb" id="6239-F47C12.3"/>
<proteinExistence type="predicted"/>
<organism evidence="2 3">
    <name type="scientific">Caenorhabditis elegans</name>
    <dbReference type="NCBI Taxonomy" id="6239"/>
    <lineage>
        <taxon>Eukaryota</taxon>
        <taxon>Metazoa</taxon>
        <taxon>Ecdysozoa</taxon>
        <taxon>Nematoda</taxon>
        <taxon>Chromadorea</taxon>
        <taxon>Rhabditida</taxon>
        <taxon>Rhabditina</taxon>
        <taxon>Rhabditomorpha</taxon>
        <taxon>Rhabditoidea</taxon>
        <taxon>Rhabditidae</taxon>
        <taxon>Peloderinae</taxon>
        <taxon>Caenorhabditis</taxon>
    </lineage>
</organism>
<dbReference type="PIR" id="T34283">
    <property type="entry name" value="T34283"/>
</dbReference>
<dbReference type="UCSC" id="F47C12.3">
    <property type="organism name" value="c. elegans"/>
</dbReference>
<evidence type="ECO:0000313" key="2">
    <source>
        <dbReference type="EMBL" id="CCD71378.1"/>
    </source>
</evidence>
<reference evidence="2 3" key="1">
    <citation type="journal article" date="1998" name="Science">
        <title>Genome sequence of the nematode C. elegans: a platform for investigating biology.</title>
        <authorList>
            <consortium name="The C. elegans sequencing consortium"/>
            <person name="Sulson J.E."/>
            <person name="Waterston R."/>
        </authorList>
    </citation>
    <scope>NUCLEOTIDE SEQUENCE [LARGE SCALE GENOMIC DNA]</scope>
    <source>
        <strain evidence="2 3">Bristol N2</strain>
    </source>
</reference>
<keyword evidence="1" id="KW-0472">Membrane</keyword>
<feature type="transmembrane region" description="Helical" evidence="1">
    <location>
        <begin position="279"/>
        <end position="298"/>
    </location>
</feature>
<dbReference type="GeneID" id="185916"/>
<dbReference type="CTD" id="185916"/>
<feature type="transmembrane region" description="Helical" evidence="1">
    <location>
        <begin position="244"/>
        <end position="267"/>
    </location>
</feature>
<evidence type="ECO:0000313" key="4">
    <source>
        <dbReference type="WormBase" id="F47C12.3"/>
    </source>
</evidence>
<feature type="transmembrane region" description="Helical" evidence="1">
    <location>
        <begin position="104"/>
        <end position="124"/>
    </location>
</feature>
<dbReference type="InterPro" id="IPR019422">
    <property type="entry name" value="7TM_GPCR_serpentine_rcpt_Srh"/>
</dbReference>
<dbReference type="PANTHER" id="PTHR22941">
    <property type="entry name" value="SERPENTINE RECEPTOR"/>
    <property type="match status" value="1"/>
</dbReference>
<dbReference type="InterPro" id="IPR053220">
    <property type="entry name" value="Nematode_rcpt-like_serp_H"/>
</dbReference>
<dbReference type="eggNOG" id="ENOG502TJDJ">
    <property type="taxonomic scope" value="Eukaryota"/>
</dbReference>
<dbReference type="InParanoid" id="Q20530"/>
<sequence length="337" mass="38668">MTTEPLCSPDYNNTYLDSIEFFSILLHTIGVVSAPIHIFGGFCILYKTPKEMSSVKPSLLYLESSTFILDLTLSIFCTVNALIPLMAVYPIGILTQLGIRVPEVFYILEIIAAMFACSVIGLFENRLFILMIDKRLWGQIRIPFLVFLHLTGLVYFYPNYITMPPGVENQKEFILKAIPCLHPEVRNAPLYLIVEDKWKFLFWTACETLLFAFTIVAMFIFIIKALRNYGHNRSQRTIDMQKKLIQAITLQLAIPFFIIFIPISYYTFSNSYYAAVNNIMYVLMATHGSFSTVVMIIVQKPYREFLLTVILLNRRCRTLASRPTNSVSSGLIATRMF</sequence>
<evidence type="ECO:0000256" key="1">
    <source>
        <dbReference type="SAM" id="Phobius"/>
    </source>
</evidence>